<dbReference type="InterPro" id="IPR000387">
    <property type="entry name" value="Tyr_Pase_dom"/>
</dbReference>
<proteinExistence type="inferred from homology"/>
<dbReference type="PROSITE" id="PS50054">
    <property type="entry name" value="TYR_PHOSPHATASE_DUAL"/>
    <property type="match status" value="1"/>
</dbReference>
<evidence type="ECO:0000256" key="4">
    <source>
        <dbReference type="ARBA" id="ARBA00022490"/>
    </source>
</evidence>
<dbReference type="Pfam" id="PF23040">
    <property type="entry name" value="PH_SSH1-like_1st"/>
    <property type="match status" value="2"/>
</dbReference>
<dbReference type="InterPro" id="IPR043587">
    <property type="entry name" value="Phosphatase_SSH-like"/>
</dbReference>
<gene>
    <name evidence="13" type="ORF">C0Q70_06859</name>
</gene>
<dbReference type="Pfam" id="PF00782">
    <property type="entry name" value="DSPc"/>
    <property type="match status" value="1"/>
</dbReference>
<comment type="subcellular location">
    <subcellularLocation>
        <location evidence="1">Cytoplasm</location>
        <location evidence="1">Cytoskeleton</location>
    </subcellularLocation>
</comment>
<evidence type="ECO:0000256" key="1">
    <source>
        <dbReference type="ARBA" id="ARBA00004245"/>
    </source>
</evidence>
<comment type="caution">
    <text evidence="13">The sequence shown here is derived from an EMBL/GenBank/DDBJ whole genome shotgun (WGS) entry which is preliminary data.</text>
</comment>
<dbReference type="FunFam" id="3.90.190.10:FF:000004">
    <property type="entry name" value="Protein phosphatase Slingshot homolog 2"/>
    <property type="match status" value="1"/>
</dbReference>
<dbReference type="GO" id="GO:0003779">
    <property type="term" value="F:actin binding"/>
    <property type="evidence" value="ECO:0007669"/>
    <property type="project" value="InterPro"/>
</dbReference>
<dbReference type="InterPro" id="IPR020422">
    <property type="entry name" value="TYR_PHOSPHATASE_DUAL_dom"/>
</dbReference>
<evidence type="ECO:0000256" key="2">
    <source>
        <dbReference type="ARBA" id="ARBA00009580"/>
    </source>
</evidence>
<keyword evidence="4" id="KW-0963">Cytoplasm</keyword>
<evidence type="ECO:0000313" key="13">
    <source>
        <dbReference type="EMBL" id="PVD31447.1"/>
    </source>
</evidence>
<keyword evidence="7" id="KW-0206">Cytoskeleton</keyword>
<dbReference type="Gene3D" id="3.90.190.10">
    <property type="entry name" value="Protein tyrosine phosphatase superfamily"/>
    <property type="match status" value="1"/>
</dbReference>
<reference evidence="13 14" key="1">
    <citation type="submission" date="2018-04" db="EMBL/GenBank/DDBJ databases">
        <title>The genome of golden apple snail Pomacea canaliculata provides insight into stress tolerance and invasive adaptation.</title>
        <authorList>
            <person name="Liu C."/>
            <person name="Liu B."/>
            <person name="Ren Y."/>
            <person name="Zhang Y."/>
            <person name="Wang H."/>
            <person name="Li S."/>
            <person name="Jiang F."/>
            <person name="Yin L."/>
            <person name="Zhang G."/>
            <person name="Qian W."/>
            <person name="Fan W."/>
        </authorList>
    </citation>
    <scope>NUCLEOTIDE SEQUENCE [LARGE SCALE GENOMIC DNA]</scope>
    <source>
        <strain evidence="13">SZHN2017</strain>
        <tissue evidence="13">Muscle</tissue>
    </source>
</reference>
<dbReference type="Pfam" id="PF08766">
    <property type="entry name" value="DEK_C"/>
    <property type="match status" value="1"/>
</dbReference>
<feature type="compositionally biased region" description="Low complexity" evidence="9">
    <location>
        <begin position="896"/>
        <end position="905"/>
    </location>
</feature>
<dbReference type="InterPro" id="IPR016130">
    <property type="entry name" value="Tyr_Pase_AS"/>
</dbReference>
<feature type="domain" description="DEK-C" evidence="12">
    <location>
        <begin position="216"/>
        <end position="271"/>
    </location>
</feature>
<dbReference type="GO" id="GO:0004722">
    <property type="term" value="F:protein serine/threonine phosphatase activity"/>
    <property type="evidence" value="ECO:0007669"/>
    <property type="project" value="UniProtKB-EC"/>
</dbReference>
<dbReference type="InterPro" id="IPR029021">
    <property type="entry name" value="Prot-tyrosine_phosphatase-like"/>
</dbReference>
<dbReference type="EMBL" id="PZQS01000004">
    <property type="protein sequence ID" value="PVD31447.1"/>
    <property type="molecule type" value="Genomic_DNA"/>
</dbReference>
<dbReference type="GO" id="GO:0005856">
    <property type="term" value="C:cytoskeleton"/>
    <property type="evidence" value="ECO:0007669"/>
    <property type="project" value="UniProtKB-SubCell"/>
</dbReference>
<feature type="compositionally biased region" description="Basic and acidic residues" evidence="9">
    <location>
        <begin position="1219"/>
        <end position="1250"/>
    </location>
</feature>
<dbReference type="EC" id="3.1.3.16" evidence="3"/>
<sequence length="1461" mass="160482">MCMGIFVVGREIQRHLQSMLYILRPEDKIKVAIRLEGMREGEHRYMALVSTIGRQDTEESVILGLDCGTPGSSGTPSPSPVSPVSPVQTTEAGAVLPGHTWLHSATVGLVLPIWMGMKARLSGDGGFSISVDDKSYLFKPVSVQAMWSAIQSLDKSFHIAEQLKYLPEGLTHTWVEYYRSKMDFTDHNRLSIWHQMEDVEVFAPSCLSYKEENESEKLKLVISAKLKEVMMSVDLDEATSKFLRTEVEKALGMNLDQYLNYFDEETLRILGQMDAPSQILDFLYLGSEWNASNLEELQRLGIKYILNVTREIDNFFTGLFHYCNVRLYDHEDSELMKHWLKTYKFINKAKKHDSKVLVHCKMGISRSASTVMAYLMKENCWPLDKAFTFVKDRRSCVRPNKGFMEQLQTYEGILNASNMRKVFLAESEQMFEDESEEGESERNQQGNFLGDSLFQVMVHSDWPQGEATTEETTLLRKSYDNNHEFSGMEADLETRSADSLEESAADMSFPMLDFTLQADSPTLSVTSAPDFGGDGSTQTKLTAQRYGDAPGWPGAKEVQLTSRIRPDHSWIKLECSGESSTDITLSEPGAPEGMALQTDLVLASAADGSPCHRLLPPSSSSGRVASPSLGISSSNSQGSMRLASLDDAHKIKPDSSWIRLYSPGESSTDVEEMDTTEAYQEDASTGDVGRIGSLQDSRPVQFVLGEDEEMTPAVSSPLKIYAGGKGEGGVLGVDKSTGETLGPRDNSQQVQGVEMGVQQYYSREQIPWSKGKVRNLLIGLQQGGQMLAVSTEEGQAGLNNRPHQARDEDPCFSESLGMTDMAPMQMLHCQSCMELSYSQSEAVDLQDRPSSVNDEQEEIFPTPGTVRRTLQEIEERNRLHKGETIYGMKGVQRSSSFKEGLSKSSAHNRQSERRWTCTPILSPDHSSEDLEGQGFMIATAPVNLGLTTVDSSKDAVKAGTDMVVDDQQDPVRVYTYKEDAVPVKLGTVWRHTLEIESKAGDGNGRPRALSESSGGSSDSGAQVTGSWSPIHGQSPRRNPDIPVLNISLMTSNIPEAKSQRTSSLQQSCVEKPQHAGSAGVEPECLSSSVQDNRGLSSSSFRNGDESSTHGKGVMPLGWSFKTEAEDQKKSVSSLSPSTSSAPRKNKGNFDSETLALIREIGSAFVATPTTGKFDDGGGAAKLGLVRHLVKNIEKETNIGKRERKIVIISKDSAPGQKGVKSESQDCVKSSGPEHQEKRDSQTDMSPEKLVRSSGKSSPEVLGQSSPHIDEHPPSVVRHLRGKFETRCHAGDGVDDETLTGTVPSIVSNVFQQGDIVCDIPVVLQERKHDPSGLIMTGIAKAKSFDEQSLDFLAGDLRLQGMQPVMRDQPVSSCTSTQPSRRPCSANNSSGEGGLAHRYSTGGCTTSHFKQHEERAEDERGGEEVYPAKKLYGKSHPLSKLQPYQGDCTVSPSPGSRFYPTM</sequence>
<feature type="domain" description="Tyrosine specific protein phosphatases" evidence="11">
    <location>
        <begin position="337"/>
        <end position="394"/>
    </location>
</feature>
<feature type="compositionally biased region" description="Low complexity" evidence="9">
    <location>
        <begin position="1130"/>
        <end position="1140"/>
    </location>
</feature>
<name>A0A2T7PDF2_POMCA</name>
<dbReference type="Proteomes" id="UP000245119">
    <property type="component" value="Linkage Group LG4"/>
</dbReference>
<evidence type="ECO:0000256" key="6">
    <source>
        <dbReference type="ARBA" id="ARBA00022912"/>
    </source>
</evidence>
<feature type="region of interest" description="Disordered" evidence="9">
    <location>
        <begin position="1055"/>
        <end position="1148"/>
    </location>
</feature>
<dbReference type="PROSITE" id="PS51998">
    <property type="entry name" value="DEK_C"/>
    <property type="match status" value="1"/>
</dbReference>
<keyword evidence="14" id="KW-1185">Reference proteome</keyword>
<dbReference type="InterPro" id="IPR043588">
    <property type="entry name" value="SSH-N"/>
</dbReference>
<feature type="region of interest" description="Disordered" evidence="9">
    <location>
        <begin position="615"/>
        <end position="638"/>
    </location>
</feature>
<dbReference type="GO" id="GO:0030837">
    <property type="term" value="P:negative regulation of actin filament polymerization"/>
    <property type="evidence" value="ECO:0007669"/>
    <property type="project" value="InterPro"/>
</dbReference>
<feature type="domain" description="Tyrosine-protein phosphatase" evidence="10">
    <location>
        <begin position="275"/>
        <end position="416"/>
    </location>
</feature>
<evidence type="ECO:0000259" key="11">
    <source>
        <dbReference type="PROSITE" id="PS50056"/>
    </source>
</evidence>
<comment type="similarity">
    <text evidence="2">Belongs to the protein-tyrosine phosphatase family.</text>
</comment>
<dbReference type="PROSITE" id="PS00383">
    <property type="entry name" value="TYR_PHOSPHATASE_1"/>
    <property type="match status" value="1"/>
</dbReference>
<evidence type="ECO:0000256" key="7">
    <source>
        <dbReference type="ARBA" id="ARBA00023212"/>
    </source>
</evidence>
<feature type="region of interest" description="Disordered" evidence="9">
    <location>
        <begin position="1367"/>
        <end position="1423"/>
    </location>
</feature>
<evidence type="ECO:0000259" key="10">
    <source>
        <dbReference type="PROSITE" id="PS50054"/>
    </source>
</evidence>
<feature type="region of interest" description="Disordered" evidence="9">
    <location>
        <begin position="1435"/>
        <end position="1461"/>
    </location>
</feature>
<feature type="region of interest" description="Disordered" evidence="9">
    <location>
        <begin position="67"/>
        <end position="87"/>
    </location>
</feature>
<feature type="compositionally biased region" description="Polar residues" evidence="9">
    <location>
        <begin position="1369"/>
        <end position="1389"/>
    </location>
</feature>
<dbReference type="PANTHER" id="PTHR45864:SF2">
    <property type="entry name" value="PROTEIN PHOSPHATASE SLINGSHOT"/>
    <property type="match status" value="1"/>
</dbReference>
<dbReference type="InterPro" id="IPR000340">
    <property type="entry name" value="Dual-sp_phosphatase_cat-dom"/>
</dbReference>
<dbReference type="PROSITE" id="PS50056">
    <property type="entry name" value="TYR_PHOSPHATASE_2"/>
    <property type="match status" value="1"/>
</dbReference>
<evidence type="ECO:0000256" key="9">
    <source>
        <dbReference type="SAM" id="MobiDB-lite"/>
    </source>
</evidence>
<dbReference type="OrthoDB" id="5779068at2759"/>
<feature type="region of interest" description="Disordered" evidence="9">
    <location>
        <begin position="1209"/>
        <end position="1274"/>
    </location>
</feature>
<feature type="compositionally biased region" description="Low complexity" evidence="9">
    <location>
        <begin position="616"/>
        <end position="638"/>
    </location>
</feature>
<feature type="compositionally biased region" description="Polar residues" evidence="9">
    <location>
        <begin position="1055"/>
        <end position="1068"/>
    </location>
</feature>
<evidence type="ECO:0000259" key="12">
    <source>
        <dbReference type="PROSITE" id="PS51998"/>
    </source>
</evidence>
<evidence type="ECO:0000313" key="14">
    <source>
        <dbReference type="Proteomes" id="UP000245119"/>
    </source>
</evidence>
<feature type="compositionally biased region" description="Low complexity" evidence="9">
    <location>
        <begin position="1010"/>
        <end position="1020"/>
    </location>
</feature>
<feature type="compositionally biased region" description="Polar residues" evidence="9">
    <location>
        <begin position="1085"/>
        <end position="1101"/>
    </location>
</feature>
<dbReference type="PANTHER" id="PTHR45864">
    <property type="entry name" value="SLINGSHOT PROTEIN PHOSPHATASE HOMOLOG"/>
    <property type="match status" value="1"/>
</dbReference>
<feature type="region of interest" description="Disordered" evidence="9">
    <location>
        <begin position="896"/>
        <end position="926"/>
    </location>
</feature>
<protein>
    <recommendedName>
        <fullName evidence="3">protein-serine/threonine phosphatase</fullName>
        <ecNumber evidence="3">3.1.3.16</ecNumber>
    </recommendedName>
</protein>
<evidence type="ECO:0000256" key="3">
    <source>
        <dbReference type="ARBA" id="ARBA00013081"/>
    </source>
</evidence>
<keyword evidence="5" id="KW-0378">Hydrolase</keyword>
<evidence type="ECO:0000256" key="8">
    <source>
        <dbReference type="ARBA" id="ARBA00048336"/>
    </source>
</evidence>
<accession>A0A2T7PDF2</accession>
<feature type="compositionally biased region" description="Basic and acidic residues" evidence="9">
    <location>
        <begin position="1409"/>
        <end position="1423"/>
    </location>
</feature>
<dbReference type="InterPro" id="IPR014876">
    <property type="entry name" value="DEK_C"/>
</dbReference>
<dbReference type="SUPFAM" id="SSF52799">
    <property type="entry name" value="(Phosphotyrosine protein) phosphatases II"/>
    <property type="match status" value="1"/>
</dbReference>
<comment type="catalytic activity">
    <reaction evidence="8">
        <text>O-phospho-L-threonyl-[protein] + H2O = L-threonyl-[protein] + phosphate</text>
        <dbReference type="Rhea" id="RHEA:47004"/>
        <dbReference type="Rhea" id="RHEA-COMP:11060"/>
        <dbReference type="Rhea" id="RHEA-COMP:11605"/>
        <dbReference type="ChEBI" id="CHEBI:15377"/>
        <dbReference type="ChEBI" id="CHEBI:30013"/>
        <dbReference type="ChEBI" id="CHEBI:43474"/>
        <dbReference type="ChEBI" id="CHEBI:61977"/>
        <dbReference type="EC" id="3.1.3.16"/>
    </reaction>
</comment>
<organism evidence="13 14">
    <name type="scientific">Pomacea canaliculata</name>
    <name type="common">Golden apple snail</name>
    <dbReference type="NCBI Taxonomy" id="400727"/>
    <lineage>
        <taxon>Eukaryota</taxon>
        <taxon>Metazoa</taxon>
        <taxon>Spiralia</taxon>
        <taxon>Lophotrochozoa</taxon>
        <taxon>Mollusca</taxon>
        <taxon>Gastropoda</taxon>
        <taxon>Caenogastropoda</taxon>
        <taxon>Architaenioglossa</taxon>
        <taxon>Ampullarioidea</taxon>
        <taxon>Ampullariidae</taxon>
        <taxon>Pomacea</taxon>
    </lineage>
</organism>
<dbReference type="SMART" id="SM00195">
    <property type="entry name" value="DSPc"/>
    <property type="match status" value="1"/>
</dbReference>
<dbReference type="STRING" id="400727.A0A2T7PDF2"/>
<evidence type="ECO:0000256" key="5">
    <source>
        <dbReference type="ARBA" id="ARBA00022801"/>
    </source>
</evidence>
<feature type="region of interest" description="Disordered" evidence="9">
    <location>
        <begin position="998"/>
        <end position="1042"/>
    </location>
</feature>
<keyword evidence="6" id="KW-0904">Protein phosphatase</keyword>